<dbReference type="EMBL" id="BARU01011993">
    <property type="protein sequence ID" value="GAH35744.1"/>
    <property type="molecule type" value="Genomic_DNA"/>
</dbReference>
<gene>
    <name evidence="1" type="ORF">S03H2_22308</name>
</gene>
<proteinExistence type="predicted"/>
<sequence>MGGTGLKFAQNSLKSEDRDVKLKGKLLRAA</sequence>
<dbReference type="AlphaFoldDB" id="X1G2C9"/>
<protein>
    <submittedName>
        <fullName evidence="1">Uncharacterized protein</fullName>
    </submittedName>
</protein>
<accession>X1G2C9</accession>
<evidence type="ECO:0000313" key="1">
    <source>
        <dbReference type="EMBL" id="GAH35744.1"/>
    </source>
</evidence>
<name>X1G2C9_9ZZZZ</name>
<reference evidence="1" key="1">
    <citation type="journal article" date="2014" name="Front. Microbiol.">
        <title>High frequency of phylogenetically diverse reductive dehalogenase-homologous genes in deep subseafloor sedimentary metagenomes.</title>
        <authorList>
            <person name="Kawai M."/>
            <person name="Futagami T."/>
            <person name="Toyoda A."/>
            <person name="Takaki Y."/>
            <person name="Nishi S."/>
            <person name="Hori S."/>
            <person name="Arai W."/>
            <person name="Tsubouchi T."/>
            <person name="Morono Y."/>
            <person name="Uchiyama I."/>
            <person name="Ito T."/>
            <person name="Fujiyama A."/>
            <person name="Inagaki F."/>
            <person name="Takami H."/>
        </authorList>
    </citation>
    <scope>NUCLEOTIDE SEQUENCE</scope>
    <source>
        <strain evidence="1">Expedition CK06-06</strain>
    </source>
</reference>
<comment type="caution">
    <text evidence="1">The sequence shown here is derived from an EMBL/GenBank/DDBJ whole genome shotgun (WGS) entry which is preliminary data.</text>
</comment>
<feature type="non-terminal residue" evidence="1">
    <location>
        <position position="30"/>
    </location>
</feature>
<organism evidence="1">
    <name type="scientific">marine sediment metagenome</name>
    <dbReference type="NCBI Taxonomy" id="412755"/>
    <lineage>
        <taxon>unclassified sequences</taxon>
        <taxon>metagenomes</taxon>
        <taxon>ecological metagenomes</taxon>
    </lineage>
</organism>